<evidence type="ECO:0000256" key="3">
    <source>
        <dbReference type="ARBA" id="ARBA00023163"/>
    </source>
</evidence>
<proteinExistence type="predicted"/>
<dbReference type="Pfam" id="PF00440">
    <property type="entry name" value="TetR_N"/>
    <property type="match status" value="1"/>
</dbReference>
<dbReference type="PANTHER" id="PTHR47506:SF1">
    <property type="entry name" value="HTH-TYPE TRANSCRIPTIONAL REGULATOR YJDC"/>
    <property type="match status" value="1"/>
</dbReference>
<dbReference type="SUPFAM" id="SSF46689">
    <property type="entry name" value="Homeodomain-like"/>
    <property type="match status" value="1"/>
</dbReference>
<feature type="DNA-binding region" description="H-T-H motif" evidence="4">
    <location>
        <begin position="29"/>
        <end position="48"/>
    </location>
</feature>
<dbReference type="PROSITE" id="PS50977">
    <property type="entry name" value="HTH_TETR_2"/>
    <property type="match status" value="1"/>
</dbReference>
<keyword evidence="3" id="KW-0804">Transcription</keyword>
<evidence type="ECO:0000256" key="1">
    <source>
        <dbReference type="ARBA" id="ARBA00023015"/>
    </source>
</evidence>
<dbReference type="InterPro" id="IPR001647">
    <property type="entry name" value="HTH_TetR"/>
</dbReference>
<dbReference type="AlphaFoldDB" id="A0A097ID82"/>
<gene>
    <name evidence="6" type="ORF">CDOO_01340</name>
</gene>
<dbReference type="Gene3D" id="1.10.10.60">
    <property type="entry name" value="Homeodomain-like"/>
    <property type="match status" value="1"/>
</dbReference>
<dbReference type="STRING" id="558173.CDOO_01340"/>
<evidence type="ECO:0000256" key="4">
    <source>
        <dbReference type="PROSITE-ProRule" id="PRU00335"/>
    </source>
</evidence>
<dbReference type="EMBL" id="CP006764">
    <property type="protein sequence ID" value="AIT60087.1"/>
    <property type="molecule type" value="Genomic_DNA"/>
</dbReference>
<dbReference type="KEGG" id="cdo:CDOO_01340"/>
<evidence type="ECO:0000259" key="5">
    <source>
        <dbReference type="PROSITE" id="PS50977"/>
    </source>
</evidence>
<sequence>MARPRNFDEDEALARASALFARDGYEATSVDKLVSATGVPRASLYSIFGSKHGILVRALRALEPPFGPEQLDLILVALVERAAHDRAIREELTSLDRETRRAIAERLFDRAGIPKEQS</sequence>
<accession>A0A097ID82</accession>
<keyword evidence="1" id="KW-0805">Transcription regulation</keyword>
<dbReference type="HOGENOM" id="CLU_069356_28_7_11"/>
<dbReference type="PANTHER" id="PTHR47506">
    <property type="entry name" value="TRANSCRIPTIONAL REGULATORY PROTEIN"/>
    <property type="match status" value="1"/>
</dbReference>
<dbReference type="InterPro" id="IPR009057">
    <property type="entry name" value="Homeodomain-like_sf"/>
</dbReference>
<dbReference type="Proteomes" id="UP000029914">
    <property type="component" value="Chromosome"/>
</dbReference>
<dbReference type="OrthoDB" id="9805134at2"/>
<evidence type="ECO:0000313" key="7">
    <source>
        <dbReference type="Proteomes" id="UP000029914"/>
    </source>
</evidence>
<evidence type="ECO:0000256" key="2">
    <source>
        <dbReference type="ARBA" id="ARBA00023125"/>
    </source>
</evidence>
<dbReference type="eggNOG" id="COG1309">
    <property type="taxonomic scope" value="Bacteria"/>
</dbReference>
<dbReference type="GO" id="GO:0003677">
    <property type="term" value="F:DNA binding"/>
    <property type="evidence" value="ECO:0007669"/>
    <property type="project" value="UniProtKB-UniRule"/>
</dbReference>
<reference evidence="6 7" key="1">
    <citation type="submission" date="2013-09" db="EMBL/GenBank/DDBJ databases">
        <title>Complete genome sequence of Corynebacterium doosanense CAU 212(T) (=DSM 45436(T)), isolated from activated sludge.</title>
        <authorList>
            <person name="Schaffert L."/>
            <person name="Albersmeier A."/>
            <person name="Kalinowski J."/>
            <person name="Ruckert C."/>
        </authorList>
    </citation>
    <scope>NUCLEOTIDE SEQUENCE [LARGE SCALE GENOMIC DNA]</scope>
    <source>
        <strain evidence="6 7">CAU 212</strain>
    </source>
</reference>
<dbReference type="RefSeq" id="WP_018021578.1">
    <property type="nucleotide sequence ID" value="NZ_AQUX01000002.1"/>
</dbReference>
<name>A0A097ID82_9CORY</name>
<evidence type="ECO:0000313" key="6">
    <source>
        <dbReference type="EMBL" id="AIT60087.1"/>
    </source>
</evidence>
<protein>
    <submittedName>
        <fullName evidence="6">TetR family transcriptional regulator</fullName>
    </submittedName>
</protein>
<organism evidence="6 7">
    <name type="scientific">Corynebacterium doosanense CAU 212 = DSM 45436</name>
    <dbReference type="NCBI Taxonomy" id="558173"/>
    <lineage>
        <taxon>Bacteria</taxon>
        <taxon>Bacillati</taxon>
        <taxon>Actinomycetota</taxon>
        <taxon>Actinomycetes</taxon>
        <taxon>Mycobacteriales</taxon>
        <taxon>Corynebacteriaceae</taxon>
        <taxon>Corynebacterium</taxon>
    </lineage>
</organism>
<keyword evidence="2 4" id="KW-0238">DNA-binding</keyword>
<keyword evidence="7" id="KW-1185">Reference proteome</keyword>
<dbReference type="PRINTS" id="PR00455">
    <property type="entry name" value="HTHTETR"/>
</dbReference>
<feature type="domain" description="HTH tetR-type" evidence="5">
    <location>
        <begin position="6"/>
        <end position="66"/>
    </location>
</feature>